<dbReference type="CDD" id="cd00130">
    <property type="entry name" value="PAS"/>
    <property type="match status" value="1"/>
</dbReference>
<dbReference type="CDD" id="cd06267">
    <property type="entry name" value="PBP1_LacI_sugar_binding-like"/>
    <property type="match status" value="1"/>
</dbReference>
<dbReference type="FunFam" id="3.20.20.450:FF:000001">
    <property type="entry name" value="Cyclic di-GMP phosphodiesterase yahA"/>
    <property type="match status" value="1"/>
</dbReference>
<dbReference type="PROSITE" id="PS50887">
    <property type="entry name" value="GGDEF"/>
    <property type="match status" value="1"/>
</dbReference>
<dbReference type="InterPro" id="IPR046335">
    <property type="entry name" value="LacI/GalR-like_sensor"/>
</dbReference>
<accession>E6TQE6</accession>
<keyword evidence="1" id="KW-0805">Transcription regulation</keyword>
<evidence type="ECO:0000313" key="8">
    <source>
        <dbReference type="Proteomes" id="UP000001401"/>
    </source>
</evidence>
<dbReference type="SMART" id="SM00086">
    <property type="entry name" value="PAC"/>
    <property type="match status" value="1"/>
</dbReference>
<gene>
    <name evidence="7" type="ordered locus">Bcell_1051</name>
</gene>
<dbReference type="PROSITE" id="PS50113">
    <property type="entry name" value="PAC"/>
    <property type="match status" value="1"/>
</dbReference>
<evidence type="ECO:0000259" key="4">
    <source>
        <dbReference type="PROSITE" id="PS50113"/>
    </source>
</evidence>
<dbReference type="PANTHER" id="PTHR44757:SF2">
    <property type="entry name" value="BIOFILM ARCHITECTURE MAINTENANCE PROTEIN MBAA"/>
    <property type="match status" value="1"/>
</dbReference>
<evidence type="ECO:0000259" key="5">
    <source>
        <dbReference type="PROSITE" id="PS50883"/>
    </source>
</evidence>
<dbReference type="InterPro" id="IPR052155">
    <property type="entry name" value="Biofilm_reg_signaling"/>
</dbReference>
<dbReference type="EMBL" id="CP002394">
    <property type="protein sequence ID" value="ADU29324.1"/>
    <property type="molecule type" value="Genomic_DNA"/>
</dbReference>
<dbReference type="Pfam" id="PF08447">
    <property type="entry name" value="PAS_3"/>
    <property type="match status" value="1"/>
</dbReference>
<dbReference type="CDD" id="cd01949">
    <property type="entry name" value="GGDEF"/>
    <property type="match status" value="1"/>
</dbReference>
<dbReference type="eggNOG" id="COG5001">
    <property type="taxonomic scope" value="Bacteria"/>
</dbReference>
<dbReference type="InterPro" id="IPR000014">
    <property type="entry name" value="PAS"/>
</dbReference>
<dbReference type="Proteomes" id="UP000001401">
    <property type="component" value="Chromosome"/>
</dbReference>
<dbReference type="Pfam" id="PF00563">
    <property type="entry name" value="EAL"/>
    <property type="match status" value="1"/>
</dbReference>
<dbReference type="Pfam" id="PF00990">
    <property type="entry name" value="GGDEF"/>
    <property type="match status" value="1"/>
</dbReference>
<dbReference type="InterPro" id="IPR028082">
    <property type="entry name" value="Peripla_BP_I"/>
</dbReference>
<dbReference type="Gene3D" id="3.40.50.2300">
    <property type="match status" value="2"/>
</dbReference>
<feature type="domain" description="GGDEF" evidence="6">
    <location>
        <begin position="612"/>
        <end position="755"/>
    </location>
</feature>
<dbReference type="Gene3D" id="3.30.450.20">
    <property type="entry name" value="PAS domain"/>
    <property type="match status" value="1"/>
</dbReference>
<keyword evidence="2" id="KW-0238">DNA-binding</keyword>
<dbReference type="InterPro" id="IPR001633">
    <property type="entry name" value="EAL_dom"/>
</dbReference>
<organism evidence="7 8">
    <name type="scientific">Evansella cellulosilytica (strain ATCC 21833 / DSM 2522 / FERM P-1141 / JCM 9156 / N-4)</name>
    <name type="common">Bacillus cellulosilyticus</name>
    <dbReference type="NCBI Taxonomy" id="649639"/>
    <lineage>
        <taxon>Bacteria</taxon>
        <taxon>Bacillati</taxon>
        <taxon>Bacillota</taxon>
        <taxon>Bacilli</taxon>
        <taxon>Bacillales</taxon>
        <taxon>Bacillaceae</taxon>
        <taxon>Evansella</taxon>
    </lineage>
</organism>
<evidence type="ECO:0000256" key="1">
    <source>
        <dbReference type="ARBA" id="ARBA00023015"/>
    </source>
</evidence>
<reference evidence="7" key="1">
    <citation type="submission" date="2010-12" db="EMBL/GenBank/DDBJ databases">
        <title>Complete sequence of Bacillus cellulosilyticus DSM 2522.</title>
        <authorList>
            <consortium name="US DOE Joint Genome Institute"/>
            <person name="Lucas S."/>
            <person name="Copeland A."/>
            <person name="Lapidus A."/>
            <person name="Cheng J.-F."/>
            <person name="Bruce D."/>
            <person name="Goodwin L."/>
            <person name="Pitluck S."/>
            <person name="Chertkov O."/>
            <person name="Detter J.C."/>
            <person name="Han C."/>
            <person name="Tapia R."/>
            <person name="Land M."/>
            <person name="Hauser L."/>
            <person name="Jeffries C."/>
            <person name="Kyrpides N."/>
            <person name="Ivanova N."/>
            <person name="Mikhailova N."/>
            <person name="Brumm P."/>
            <person name="Mead D."/>
            <person name="Woyke T."/>
        </authorList>
    </citation>
    <scope>NUCLEOTIDE SEQUENCE [LARGE SCALE GENOMIC DNA]</scope>
    <source>
        <strain evidence="7">DSM 2522</strain>
    </source>
</reference>
<evidence type="ECO:0000313" key="7">
    <source>
        <dbReference type="EMBL" id="ADU29324.1"/>
    </source>
</evidence>
<sequence>MTNYSRISLLSPYLEGDYYGRIFVDLMNEAKKNNSRIFTIQARAGAKTPFPFNYNVGTKVTDGWLLLTNPYSIFPLAPELLKEIEMTGKPIVTIGYKENAIKCHSTVINNRRAAKEAVLHLIREHGHRRIAFIIESYEHIDMKERFEGYLEALSESGIEYDEDLLFRTKGTLRHGGYHAAEEMIARGITFTAIFASTDLNAMGAIERLKEEGYRIPQDIAVIGFDDMAPTATFNPPITTVRQSMTDIARISFDVLYRQMNGEVITNSETEIHTQLICRESCGCNHVPVVEPTVNIQHQLIKSNMNFESIMIRYEQFVEKWASATREKKFNFSNMFKEKNHWGCIALWDKSDSNNKNLIVSQAFSTKGDPVPPIGLKVPVEQFPPTEWIPSMEDDDFVRIQSITNERGDWGFIAIVGPIDDLVLISAADITQVGFTISAALLERDELFLQIQTIAEQLEIVSSTTNDGIWDWDIITNQVTWNVRSLDIFSSVGEPLPTDSESFLNLVHPEDYYNVIESFKMHQYEGSSLKMEFRIQGEKEGEMWVYLTGDSIRDENGQAIRIIGSITNISEKKQQEKQIMHLAFHDGLTGLPNRRLLRSRLELAMTDADRYNYKLGLLLIDLDRFKVINDTLGHQAGDELIQKVADVLELTMRSPDTHSRAKQEHTTVARLGGDEFIILLTHITDVSDLQASANLIIEKFKEPFFIQNQDVFTSASIGISVYPDHGRDYDSLTGNADIAMYRAKENGKNQMEMYSSEINTLTMERFQMENQLRKALEREEFVLHYQPQFHLENNEVLGIEALLRWNSSDRGIVSPMEFIPLAEETGLIIPIGYWVLKEACRQNKRWMDQGHRPKIVSVNISARQLQEKDFVQAVKSILEDTQLPTQYLCLEITESTAIKNIDISMNMLKELGELGIKIAIDDFGTGYSSLAMLKQLPISNIKIDKSFIRDMDVDKDDGAIVRAIIAMAHSLELTVTAEGVETEDQKNILLQEKCNYLQGYLYSKPLPAEECLRFVQE</sequence>
<evidence type="ECO:0000256" key="3">
    <source>
        <dbReference type="ARBA" id="ARBA00023163"/>
    </source>
</evidence>
<proteinExistence type="predicted"/>
<dbReference type="PROSITE" id="PS50883">
    <property type="entry name" value="EAL"/>
    <property type="match status" value="1"/>
</dbReference>
<dbReference type="NCBIfam" id="TIGR00254">
    <property type="entry name" value="GGDEF"/>
    <property type="match status" value="1"/>
</dbReference>
<dbReference type="CDD" id="cd01948">
    <property type="entry name" value="EAL"/>
    <property type="match status" value="1"/>
</dbReference>
<dbReference type="InterPro" id="IPR001610">
    <property type="entry name" value="PAC"/>
</dbReference>
<protein>
    <submittedName>
        <fullName evidence="7">Diguanylate cyclase/phosphodiesterase with PAS/PAC sensor(S)</fullName>
    </submittedName>
</protein>
<keyword evidence="8" id="KW-1185">Reference proteome</keyword>
<dbReference type="OrthoDB" id="9759607at2"/>
<dbReference type="InterPro" id="IPR029787">
    <property type="entry name" value="Nucleotide_cyclase"/>
</dbReference>
<dbReference type="RefSeq" id="WP_013487665.1">
    <property type="nucleotide sequence ID" value="NC_014829.1"/>
</dbReference>
<dbReference type="InterPro" id="IPR000160">
    <property type="entry name" value="GGDEF_dom"/>
</dbReference>
<dbReference type="SUPFAM" id="SSF55785">
    <property type="entry name" value="PYP-like sensor domain (PAS domain)"/>
    <property type="match status" value="1"/>
</dbReference>
<evidence type="ECO:0000256" key="2">
    <source>
        <dbReference type="ARBA" id="ARBA00023125"/>
    </source>
</evidence>
<evidence type="ECO:0000259" key="6">
    <source>
        <dbReference type="PROSITE" id="PS50887"/>
    </source>
</evidence>
<dbReference type="InterPro" id="IPR043128">
    <property type="entry name" value="Rev_trsase/Diguanyl_cyclase"/>
</dbReference>
<dbReference type="HOGENOM" id="CLU_000445_70_17_9"/>
<dbReference type="GO" id="GO:0003677">
    <property type="term" value="F:DNA binding"/>
    <property type="evidence" value="ECO:0007669"/>
    <property type="project" value="UniProtKB-KW"/>
</dbReference>
<dbReference type="KEGG" id="bco:Bcell_1051"/>
<keyword evidence="3" id="KW-0804">Transcription</keyword>
<dbReference type="PANTHER" id="PTHR44757">
    <property type="entry name" value="DIGUANYLATE CYCLASE DGCP"/>
    <property type="match status" value="1"/>
</dbReference>
<dbReference type="InterPro" id="IPR035919">
    <property type="entry name" value="EAL_sf"/>
</dbReference>
<dbReference type="InterPro" id="IPR000700">
    <property type="entry name" value="PAS-assoc_C"/>
</dbReference>
<dbReference type="SUPFAM" id="SSF141868">
    <property type="entry name" value="EAL domain-like"/>
    <property type="match status" value="1"/>
</dbReference>
<dbReference type="Pfam" id="PF13377">
    <property type="entry name" value="Peripla_BP_3"/>
    <property type="match status" value="1"/>
</dbReference>
<dbReference type="Gene3D" id="3.20.20.450">
    <property type="entry name" value="EAL domain"/>
    <property type="match status" value="1"/>
</dbReference>
<dbReference type="SMART" id="SM00052">
    <property type="entry name" value="EAL"/>
    <property type="match status" value="1"/>
</dbReference>
<dbReference type="InterPro" id="IPR013655">
    <property type="entry name" value="PAS_fold_3"/>
</dbReference>
<dbReference type="Gene3D" id="3.30.70.270">
    <property type="match status" value="1"/>
</dbReference>
<dbReference type="SUPFAM" id="SSF53822">
    <property type="entry name" value="Periplasmic binding protein-like I"/>
    <property type="match status" value="1"/>
</dbReference>
<feature type="domain" description="PAC" evidence="4">
    <location>
        <begin position="528"/>
        <end position="580"/>
    </location>
</feature>
<dbReference type="AlphaFoldDB" id="E6TQE6"/>
<dbReference type="STRING" id="649639.Bcell_1051"/>
<feature type="domain" description="EAL" evidence="5">
    <location>
        <begin position="764"/>
        <end position="1016"/>
    </location>
</feature>
<name>E6TQE6_EVAC2</name>
<dbReference type="InterPro" id="IPR035965">
    <property type="entry name" value="PAS-like_dom_sf"/>
</dbReference>
<dbReference type="SMART" id="SM00267">
    <property type="entry name" value="GGDEF"/>
    <property type="match status" value="1"/>
</dbReference>
<dbReference type="SUPFAM" id="SSF55073">
    <property type="entry name" value="Nucleotide cyclase"/>
    <property type="match status" value="1"/>
</dbReference>